<dbReference type="InterPro" id="IPR036864">
    <property type="entry name" value="Zn2-C6_fun-type_DNA-bd_sf"/>
</dbReference>
<evidence type="ECO:0000256" key="2">
    <source>
        <dbReference type="ARBA" id="ARBA00023242"/>
    </source>
</evidence>
<feature type="domain" description="Zn(2)-C6 fungal-type" evidence="3">
    <location>
        <begin position="12"/>
        <end position="41"/>
    </location>
</feature>
<evidence type="ECO:0000313" key="5">
    <source>
        <dbReference type="Proteomes" id="UP000652219"/>
    </source>
</evidence>
<keyword evidence="5" id="KW-1185">Reference proteome</keyword>
<dbReference type="InterPro" id="IPR001138">
    <property type="entry name" value="Zn2Cys6_DnaBD"/>
</dbReference>
<dbReference type="PROSITE" id="PS50048">
    <property type="entry name" value="ZN2_CY6_FUNGAL_2"/>
    <property type="match status" value="1"/>
</dbReference>
<keyword evidence="2" id="KW-0539">Nucleus</keyword>
<dbReference type="PROSITE" id="PS00463">
    <property type="entry name" value="ZN2_CY6_FUNGAL_1"/>
    <property type="match status" value="1"/>
</dbReference>
<dbReference type="SMART" id="SM00066">
    <property type="entry name" value="GAL4"/>
    <property type="match status" value="1"/>
</dbReference>
<dbReference type="CDD" id="cd12148">
    <property type="entry name" value="fungal_TF_MHR"/>
    <property type="match status" value="1"/>
</dbReference>
<keyword evidence="1" id="KW-0479">Metal-binding</keyword>
<dbReference type="InterPro" id="IPR050987">
    <property type="entry name" value="AtrR-like"/>
</dbReference>
<dbReference type="EMBL" id="WIGN01000215">
    <property type="protein sequence ID" value="KAF6804210.1"/>
    <property type="molecule type" value="Genomic_DNA"/>
</dbReference>
<dbReference type="Gene3D" id="4.10.240.10">
    <property type="entry name" value="Zn(2)-C6 fungal-type DNA-binding domain"/>
    <property type="match status" value="1"/>
</dbReference>
<dbReference type="GO" id="GO:0006351">
    <property type="term" value="P:DNA-templated transcription"/>
    <property type="evidence" value="ECO:0007669"/>
    <property type="project" value="InterPro"/>
</dbReference>
<comment type="caution">
    <text evidence="4">The sequence shown here is derived from an EMBL/GenBank/DDBJ whole genome shotgun (WGS) entry which is preliminary data.</text>
</comment>
<name>A0A8H6J147_9PEZI</name>
<evidence type="ECO:0000313" key="4">
    <source>
        <dbReference type="EMBL" id="KAF6804210.1"/>
    </source>
</evidence>
<sequence length="698" mass="76999">MKRLPSIRSAVACVACHKQKLKCNGGTPCQRCQTRHRACVYPVREKFIMVHESYVRDLEHKMEQAKRVLEQSPPSSGVPPRDLAGAETLDFAAPLSPTRTAGAVEEEASGDYGSENFCDHLKKLSQTAAASSDDGNSRSPRSGATETYTYSRLKFDFLQPEVSFRLPPRPYAFHLLQAFEEGFSEYHWFLRRSFYNRLVLTYSDPASQSRDRNWLCRVSVVLALAESFSRSRMTSSIGQRPLSPYAALPPPPMTETASAAMYSADSPSSTDETPLPPGSDFFEQGLMLLKMSSEEPAPEDVEALNLIALYCYSLNRRKTAYSYASQSVALAKLLQLHKPSSAQDSNGSGTRSRLLDEHRKRLWWTSYCMDRMTSTELGVAPAFCCVPEGMQLPSSAGLTPEEAEQFSDPSLLTAAAQLCEIKRDVVRTAAQHGGSEKRLDAIQASLDMLQQWRAGLPGAMDFTFEESLPTRLMDSRHGRILASIYMRYHQCFILLLRPIYLQKLSMIVQKRRHTNQSAGASPNLHCSGNPEGEGAPMAALKMQCLQAARNNCKILLGLWHYDKIAKFGYWESLHLFSGLAILALAQVSIDGLAGCPDENGSALYAQTRTVLGEMARAGNPAAKDHDVLLADVEAMVDKVSKEKVTAGLTGMEFDPSGEAADFFSDFSLAGIGLDQNNWYGVGVDIDDTMSTMTQAYVA</sequence>
<protein>
    <submittedName>
        <fullName evidence="4">C6 transcription factor</fullName>
    </submittedName>
</protein>
<dbReference type="Pfam" id="PF00172">
    <property type="entry name" value="Zn_clus"/>
    <property type="match status" value="1"/>
</dbReference>
<evidence type="ECO:0000259" key="3">
    <source>
        <dbReference type="PROSITE" id="PS50048"/>
    </source>
</evidence>
<dbReference type="PANTHER" id="PTHR46910">
    <property type="entry name" value="TRANSCRIPTION FACTOR PDR1"/>
    <property type="match status" value="1"/>
</dbReference>
<dbReference type="GO" id="GO:0000981">
    <property type="term" value="F:DNA-binding transcription factor activity, RNA polymerase II-specific"/>
    <property type="evidence" value="ECO:0007669"/>
    <property type="project" value="InterPro"/>
</dbReference>
<organism evidence="4 5">
    <name type="scientific">Colletotrichum sojae</name>
    <dbReference type="NCBI Taxonomy" id="2175907"/>
    <lineage>
        <taxon>Eukaryota</taxon>
        <taxon>Fungi</taxon>
        <taxon>Dikarya</taxon>
        <taxon>Ascomycota</taxon>
        <taxon>Pezizomycotina</taxon>
        <taxon>Sordariomycetes</taxon>
        <taxon>Hypocreomycetidae</taxon>
        <taxon>Glomerellales</taxon>
        <taxon>Glomerellaceae</taxon>
        <taxon>Colletotrichum</taxon>
        <taxon>Colletotrichum orchidearum species complex</taxon>
    </lineage>
</organism>
<dbReference type="GO" id="GO:0008270">
    <property type="term" value="F:zinc ion binding"/>
    <property type="evidence" value="ECO:0007669"/>
    <property type="project" value="InterPro"/>
</dbReference>
<dbReference type="PANTHER" id="PTHR46910:SF39">
    <property type="entry name" value="ZN(II)2CYS6 TRANSCRIPTION FACTOR (EUROFUNG)"/>
    <property type="match status" value="1"/>
</dbReference>
<reference evidence="4 5" key="1">
    <citation type="journal article" date="2020" name="Phytopathology">
        <title>Genome Sequence Resources of Colletotrichum truncatum, C. plurivorum, C. musicola, and C. sojae: Four Species Pathogenic to Soybean (Glycine max).</title>
        <authorList>
            <person name="Rogerio F."/>
            <person name="Boufleur T.R."/>
            <person name="Ciampi-Guillardi M."/>
            <person name="Sukno S.A."/>
            <person name="Thon M.R."/>
            <person name="Massola Junior N.S."/>
            <person name="Baroncelli R."/>
        </authorList>
    </citation>
    <scope>NUCLEOTIDE SEQUENCE [LARGE SCALE GENOMIC DNA]</scope>
    <source>
        <strain evidence="4 5">LFN0009</strain>
    </source>
</reference>
<dbReference type="InterPro" id="IPR007219">
    <property type="entry name" value="XnlR_reg_dom"/>
</dbReference>
<accession>A0A8H6J147</accession>
<dbReference type="CDD" id="cd00067">
    <property type="entry name" value="GAL4"/>
    <property type="match status" value="1"/>
</dbReference>
<dbReference type="SMART" id="SM00906">
    <property type="entry name" value="Fungal_trans"/>
    <property type="match status" value="1"/>
</dbReference>
<dbReference type="Pfam" id="PF04082">
    <property type="entry name" value="Fungal_trans"/>
    <property type="match status" value="1"/>
</dbReference>
<gene>
    <name evidence="4" type="ORF">CSOJ01_10348</name>
</gene>
<dbReference type="Proteomes" id="UP000652219">
    <property type="component" value="Unassembled WGS sequence"/>
</dbReference>
<dbReference type="SUPFAM" id="SSF57701">
    <property type="entry name" value="Zn2/Cys6 DNA-binding domain"/>
    <property type="match status" value="1"/>
</dbReference>
<dbReference type="AlphaFoldDB" id="A0A8H6J147"/>
<proteinExistence type="predicted"/>
<dbReference type="GO" id="GO:0003677">
    <property type="term" value="F:DNA binding"/>
    <property type="evidence" value="ECO:0007669"/>
    <property type="project" value="InterPro"/>
</dbReference>
<evidence type="ECO:0000256" key="1">
    <source>
        <dbReference type="ARBA" id="ARBA00022723"/>
    </source>
</evidence>